<keyword evidence="2" id="KW-1185">Reference proteome</keyword>
<proteinExistence type="predicted"/>
<dbReference type="Proteomes" id="UP000241190">
    <property type="component" value="Unassembled WGS sequence"/>
</dbReference>
<dbReference type="RefSeq" id="WP_045039035.1">
    <property type="nucleotide sequence ID" value="NZ_JZSR01000100.1"/>
</dbReference>
<gene>
    <name evidence="1" type="ORF">C9J52_21060</name>
</gene>
<evidence type="ECO:0000313" key="1">
    <source>
        <dbReference type="EMBL" id="PSW87780.1"/>
    </source>
</evidence>
<comment type="caution">
    <text evidence="1">The sequence shown here is derived from an EMBL/GenBank/DDBJ whole genome shotgun (WGS) entry which is preliminary data.</text>
</comment>
<dbReference type="EMBL" id="PYOP01000130">
    <property type="protein sequence ID" value="PSW87780.1"/>
    <property type="molecule type" value="Genomic_DNA"/>
</dbReference>
<name>A0ABX5GLR6_9GAMM</name>
<protein>
    <submittedName>
        <fullName evidence="1">Uncharacterized protein</fullName>
    </submittedName>
</protein>
<evidence type="ECO:0000313" key="2">
    <source>
        <dbReference type="Proteomes" id="UP000241190"/>
    </source>
</evidence>
<reference evidence="1 2" key="1">
    <citation type="submission" date="2018-03" db="EMBL/GenBank/DDBJ databases">
        <title>Whole genome sequencing of Histamine producing bacteria.</title>
        <authorList>
            <person name="Butler K."/>
        </authorList>
    </citation>
    <scope>NUCLEOTIDE SEQUENCE [LARGE SCALE GENOMIC DNA]</scope>
    <source>
        <strain evidence="1 2">ATCC 51761</strain>
    </source>
</reference>
<accession>A0ABX5GLR6</accession>
<sequence length="102" mass="11771">MPNDNKNLMPNMTDDEKDIAALHSLESLAASLSQLNIAHLRVITDMHGQKHVIQMGSIIHAYEENRTLTQYQHPTVFVNLLDNRRHRYHLSGDEFIRQLGIQ</sequence>
<organism evidence="1 2">
    <name type="scientific">Photobacterium iliopiscarium</name>
    <dbReference type="NCBI Taxonomy" id="56192"/>
    <lineage>
        <taxon>Bacteria</taxon>
        <taxon>Pseudomonadati</taxon>
        <taxon>Pseudomonadota</taxon>
        <taxon>Gammaproteobacteria</taxon>
        <taxon>Vibrionales</taxon>
        <taxon>Vibrionaceae</taxon>
        <taxon>Photobacterium</taxon>
    </lineage>
</organism>